<dbReference type="AlphaFoldDB" id="A0A835JNW7"/>
<evidence type="ECO:0000256" key="3">
    <source>
        <dbReference type="SAM" id="Phobius"/>
    </source>
</evidence>
<dbReference type="InterPro" id="IPR027410">
    <property type="entry name" value="TCP-1-like_intermed_sf"/>
</dbReference>
<name>A0A835JNW7_9ROSI</name>
<dbReference type="InterPro" id="IPR027413">
    <property type="entry name" value="GROEL-like_equatorial_sf"/>
</dbReference>
<sequence>MVASKMNPLAGDDTTSAIILACEMIQTAMLAVAFWANPVSVKNGMDEPVKDLVGNLIAETIEKVDSDGVGNLIAETIEKVGYDRVISLESSSTSVTSVIIEGMKGSNRFGVLSLLIDKGHMPPQFITNQEKSLVEFAKAKL</sequence>
<comment type="caution">
    <text evidence="4">The sequence shown here is derived from an EMBL/GenBank/DDBJ whole genome shotgun (WGS) entry which is preliminary data.</text>
</comment>
<dbReference type="PANTHER" id="PTHR45633">
    <property type="entry name" value="60 KDA HEAT SHOCK PROTEIN, MITOCHONDRIAL"/>
    <property type="match status" value="1"/>
</dbReference>
<dbReference type="Proteomes" id="UP000657918">
    <property type="component" value="Unassembled WGS sequence"/>
</dbReference>
<keyword evidence="5" id="KW-1185">Reference proteome</keyword>
<dbReference type="Gene3D" id="3.50.7.10">
    <property type="entry name" value="GroEL"/>
    <property type="match status" value="1"/>
</dbReference>
<comment type="similarity">
    <text evidence="1">Belongs to the chaperonin (HSP60) family.</text>
</comment>
<dbReference type="GO" id="GO:0042026">
    <property type="term" value="P:protein refolding"/>
    <property type="evidence" value="ECO:0007669"/>
    <property type="project" value="InterPro"/>
</dbReference>
<dbReference type="Gene3D" id="1.10.560.10">
    <property type="entry name" value="GroEL-like equatorial domain"/>
    <property type="match status" value="1"/>
</dbReference>
<dbReference type="SUPFAM" id="SSF48592">
    <property type="entry name" value="GroEL equatorial domain-like"/>
    <property type="match status" value="1"/>
</dbReference>
<reference evidence="4 5" key="1">
    <citation type="submission" date="2020-10" db="EMBL/GenBank/DDBJ databases">
        <title>Plant Genome Project.</title>
        <authorList>
            <person name="Zhang R.-G."/>
        </authorList>
    </citation>
    <scope>NUCLEOTIDE SEQUENCE [LARGE SCALE GENOMIC DNA]</scope>
    <source>
        <strain evidence="4">FAFU-HL-1</strain>
        <tissue evidence="4">Leaf</tissue>
    </source>
</reference>
<dbReference type="InterPro" id="IPR027409">
    <property type="entry name" value="GroEL-like_apical_dom_sf"/>
</dbReference>
<protein>
    <submittedName>
        <fullName evidence="4">Uncharacterized protein</fullName>
    </submittedName>
</protein>
<feature type="transmembrane region" description="Helical" evidence="3">
    <location>
        <begin position="16"/>
        <end position="36"/>
    </location>
</feature>
<dbReference type="EMBL" id="JADGMS010000012">
    <property type="protein sequence ID" value="KAF9671879.1"/>
    <property type="molecule type" value="Genomic_DNA"/>
</dbReference>
<proteinExistence type="inferred from homology"/>
<evidence type="ECO:0000313" key="4">
    <source>
        <dbReference type="EMBL" id="KAF9671879.1"/>
    </source>
</evidence>
<evidence type="ECO:0000256" key="1">
    <source>
        <dbReference type="ARBA" id="ARBA00006607"/>
    </source>
</evidence>
<evidence type="ECO:0000256" key="2">
    <source>
        <dbReference type="ARBA" id="ARBA00023186"/>
    </source>
</evidence>
<gene>
    <name evidence="4" type="ORF">SADUNF_Sadunf12G0096000</name>
</gene>
<dbReference type="InterPro" id="IPR001844">
    <property type="entry name" value="Cpn60/GroEL"/>
</dbReference>
<keyword evidence="2" id="KW-0143">Chaperone</keyword>
<keyword evidence="3" id="KW-0812">Transmembrane</keyword>
<dbReference type="Gene3D" id="3.30.260.10">
    <property type="entry name" value="TCP-1-like chaperonin intermediate domain"/>
    <property type="match status" value="1"/>
</dbReference>
<dbReference type="OrthoDB" id="1717440at2759"/>
<evidence type="ECO:0000313" key="5">
    <source>
        <dbReference type="Proteomes" id="UP000657918"/>
    </source>
</evidence>
<keyword evidence="3" id="KW-0472">Membrane</keyword>
<accession>A0A835JNW7</accession>
<keyword evidence="3" id="KW-1133">Transmembrane helix</keyword>
<organism evidence="4 5">
    <name type="scientific">Salix dunnii</name>
    <dbReference type="NCBI Taxonomy" id="1413687"/>
    <lineage>
        <taxon>Eukaryota</taxon>
        <taxon>Viridiplantae</taxon>
        <taxon>Streptophyta</taxon>
        <taxon>Embryophyta</taxon>
        <taxon>Tracheophyta</taxon>
        <taxon>Spermatophyta</taxon>
        <taxon>Magnoliopsida</taxon>
        <taxon>eudicotyledons</taxon>
        <taxon>Gunneridae</taxon>
        <taxon>Pentapetalae</taxon>
        <taxon>rosids</taxon>
        <taxon>fabids</taxon>
        <taxon>Malpighiales</taxon>
        <taxon>Salicaceae</taxon>
        <taxon>Saliceae</taxon>
        <taxon>Salix</taxon>
    </lineage>
</organism>
<dbReference type="GO" id="GO:0140662">
    <property type="term" value="F:ATP-dependent protein folding chaperone"/>
    <property type="evidence" value="ECO:0007669"/>
    <property type="project" value="InterPro"/>
</dbReference>